<evidence type="ECO:0000313" key="2">
    <source>
        <dbReference type="Proteomes" id="UP000463051"/>
    </source>
</evidence>
<evidence type="ECO:0000313" key="1">
    <source>
        <dbReference type="EMBL" id="MRN56023.1"/>
    </source>
</evidence>
<dbReference type="Proteomes" id="UP000463051">
    <property type="component" value="Unassembled WGS sequence"/>
</dbReference>
<reference evidence="1 2" key="1">
    <citation type="submission" date="2019-11" db="EMBL/GenBank/DDBJ databases">
        <title>Paenibacillus monticola sp. nov., a novel PGPR strain isolated from mountain sample in China.</title>
        <authorList>
            <person name="Zhao Q."/>
            <person name="Li H.-P."/>
            <person name="Zhang J.-L."/>
        </authorList>
    </citation>
    <scope>NUCLEOTIDE SEQUENCE [LARGE SCALE GENOMIC DNA]</scope>
    <source>
        <strain evidence="1 2">LC-T2</strain>
    </source>
</reference>
<name>A0A7X2H9L6_9BACL</name>
<accession>A0A7X2H9L6</accession>
<dbReference type="AlphaFoldDB" id="A0A7X2H9L6"/>
<proteinExistence type="predicted"/>
<sequence>MVKKFLWEPYEADITPFLQSGSNRIELVLTNSCRNLLEPHHHLKGEV</sequence>
<organism evidence="1 2">
    <name type="scientific">Paenibacillus monticola</name>
    <dbReference type="NCBI Taxonomy" id="2666075"/>
    <lineage>
        <taxon>Bacteria</taxon>
        <taxon>Bacillati</taxon>
        <taxon>Bacillota</taxon>
        <taxon>Bacilli</taxon>
        <taxon>Bacillales</taxon>
        <taxon>Paenibacillaceae</taxon>
        <taxon>Paenibacillus</taxon>
    </lineage>
</organism>
<keyword evidence="2" id="KW-1185">Reference proteome</keyword>
<dbReference type="EMBL" id="WJXB01000011">
    <property type="protein sequence ID" value="MRN56023.1"/>
    <property type="molecule type" value="Genomic_DNA"/>
</dbReference>
<comment type="caution">
    <text evidence="1">The sequence shown here is derived from an EMBL/GenBank/DDBJ whole genome shotgun (WGS) entry which is preliminary data.</text>
</comment>
<gene>
    <name evidence="1" type="ORF">GJB61_23905</name>
</gene>
<dbReference type="RefSeq" id="WP_195724448.1">
    <property type="nucleotide sequence ID" value="NZ_WJXB01000011.1"/>
</dbReference>
<protein>
    <submittedName>
        <fullName evidence="1">Uncharacterized protein</fullName>
    </submittedName>
</protein>